<sequence length="541" mass="59240">MSDPKALNVEGEMKTQDVHHRLEVSHISWFHVKAILVAGVGFFTDAYDLCIISIIKPILGILYYPQFNGKLPQAADLWLTGVALAGTLLGQVFFGILGDKLGRKTVYLFTLLLMITATIGQALSAQPLHGVLYLDYVWRIIVGLGCVPAVLTIYLRNKLPETPRFTADVIKDTAKAEQDMDYVTQNVGRDWKQEAVATPMKQQDRITWRKLHHYLTYPDILHNRNIWVLIGTCTTWFLLDIAFYSQILFLPNVLTAINYNPSIKLPNAAWYKANPEQYPDSMFVGRPANVTITIYLGNTPKCVGACAVAVFEKSYKTAAGNAIVAMMGTVPGYWFTIGLVDFMGRVTIQTMGFALMTILLIILASAYNHIVHVSKWLFIVLYALTFFFANFGPNTTTFITPVELFNTKFRSTLHGFSAASGKAGAIVGAFAIGKLFLDTKISLQTTLAILAATNFVGLICTMFIPETKHLPLDVASSQTQSMFAKLLAKRGIRQVDPESVALVADAHGGTNGDVGDGAKPYSEPAAGEPAAAHDSNGLGSV</sequence>
<feature type="transmembrane region" description="Helical" evidence="6">
    <location>
        <begin position="226"/>
        <end position="249"/>
    </location>
</feature>
<dbReference type="GO" id="GO:0022857">
    <property type="term" value="F:transmembrane transporter activity"/>
    <property type="evidence" value="ECO:0007669"/>
    <property type="project" value="InterPro"/>
</dbReference>
<gene>
    <name evidence="8" type="ORF">WJX72_000158</name>
</gene>
<dbReference type="Proteomes" id="UP001489004">
    <property type="component" value="Unassembled WGS sequence"/>
</dbReference>
<dbReference type="InterPro" id="IPR036259">
    <property type="entry name" value="MFS_trans_sf"/>
</dbReference>
<protein>
    <recommendedName>
        <fullName evidence="7">Major facilitator superfamily (MFS) profile domain-containing protein</fullName>
    </recommendedName>
</protein>
<feature type="transmembrane region" description="Helical" evidence="6">
    <location>
        <begin position="352"/>
        <end position="370"/>
    </location>
</feature>
<dbReference type="GO" id="GO:0016020">
    <property type="term" value="C:membrane"/>
    <property type="evidence" value="ECO:0007669"/>
    <property type="project" value="UniProtKB-SubCell"/>
</dbReference>
<feature type="region of interest" description="Disordered" evidence="5">
    <location>
        <begin position="506"/>
        <end position="541"/>
    </location>
</feature>
<feature type="transmembrane region" description="Helical" evidence="6">
    <location>
        <begin position="46"/>
        <end position="65"/>
    </location>
</feature>
<comment type="caution">
    <text evidence="8">The sequence shown here is derived from an EMBL/GenBank/DDBJ whole genome shotgun (WGS) entry which is preliminary data.</text>
</comment>
<dbReference type="Gene3D" id="1.20.1250.20">
    <property type="entry name" value="MFS general substrate transporter like domains"/>
    <property type="match status" value="3"/>
</dbReference>
<keyword evidence="4 6" id="KW-0472">Membrane</keyword>
<dbReference type="InterPro" id="IPR020846">
    <property type="entry name" value="MFS_dom"/>
</dbReference>
<feature type="transmembrane region" description="Helical" evidence="6">
    <location>
        <begin position="105"/>
        <end position="124"/>
    </location>
</feature>
<evidence type="ECO:0000313" key="9">
    <source>
        <dbReference type="Proteomes" id="UP001489004"/>
    </source>
</evidence>
<dbReference type="SUPFAM" id="SSF103473">
    <property type="entry name" value="MFS general substrate transporter"/>
    <property type="match status" value="1"/>
</dbReference>
<evidence type="ECO:0000256" key="3">
    <source>
        <dbReference type="ARBA" id="ARBA00022989"/>
    </source>
</evidence>
<proteinExistence type="predicted"/>
<feature type="transmembrane region" description="Helical" evidence="6">
    <location>
        <begin position="443"/>
        <end position="464"/>
    </location>
</feature>
<reference evidence="8 9" key="1">
    <citation type="journal article" date="2024" name="Nat. Commun.">
        <title>Phylogenomics reveals the evolutionary origins of lichenization in chlorophyte algae.</title>
        <authorList>
            <person name="Puginier C."/>
            <person name="Libourel C."/>
            <person name="Otte J."/>
            <person name="Skaloud P."/>
            <person name="Haon M."/>
            <person name="Grisel S."/>
            <person name="Petersen M."/>
            <person name="Berrin J.G."/>
            <person name="Delaux P.M."/>
            <person name="Dal Grande F."/>
            <person name="Keller J."/>
        </authorList>
    </citation>
    <scope>NUCLEOTIDE SEQUENCE [LARGE SCALE GENOMIC DNA]</scope>
    <source>
        <strain evidence="8 9">SAG 2043</strain>
    </source>
</reference>
<feature type="transmembrane region" description="Helical" evidence="6">
    <location>
        <begin position="318"/>
        <end position="340"/>
    </location>
</feature>
<evidence type="ECO:0000256" key="5">
    <source>
        <dbReference type="SAM" id="MobiDB-lite"/>
    </source>
</evidence>
<name>A0AAW1P7D8_9CHLO</name>
<evidence type="ECO:0000256" key="2">
    <source>
        <dbReference type="ARBA" id="ARBA00022692"/>
    </source>
</evidence>
<keyword evidence="9" id="KW-1185">Reference proteome</keyword>
<keyword evidence="2 6" id="KW-0812">Transmembrane</keyword>
<dbReference type="Pfam" id="PF00083">
    <property type="entry name" value="Sugar_tr"/>
    <property type="match status" value="2"/>
</dbReference>
<evidence type="ECO:0000256" key="1">
    <source>
        <dbReference type="ARBA" id="ARBA00004141"/>
    </source>
</evidence>
<feature type="transmembrane region" description="Helical" evidence="6">
    <location>
        <begin position="413"/>
        <end position="437"/>
    </location>
</feature>
<feature type="domain" description="Major facilitator superfamily (MFS) profile" evidence="7">
    <location>
        <begin position="34"/>
        <end position="469"/>
    </location>
</feature>
<evidence type="ECO:0000313" key="8">
    <source>
        <dbReference type="EMBL" id="KAK9804692.1"/>
    </source>
</evidence>
<dbReference type="InterPro" id="IPR005828">
    <property type="entry name" value="MFS_sugar_transport-like"/>
</dbReference>
<evidence type="ECO:0000256" key="4">
    <source>
        <dbReference type="ARBA" id="ARBA00023136"/>
    </source>
</evidence>
<evidence type="ECO:0000259" key="7">
    <source>
        <dbReference type="PROSITE" id="PS50850"/>
    </source>
</evidence>
<accession>A0AAW1P7D8</accession>
<feature type="transmembrane region" description="Helical" evidence="6">
    <location>
        <begin position="376"/>
        <end position="392"/>
    </location>
</feature>
<organism evidence="8 9">
    <name type="scientific">[Myrmecia] bisecta</name>
    <dbReference type="NCBI Taxonomy" id="41462"/>
    <lineage>
        <taxon>Eukaryota</taxon>
        <taxon>Viridiplantae</taxon>
        <taxon>Chlorophyta</taxon>
        <taxon>core chlorophytes</taxon>
        <taxon>Trebouxiophyceae</taxon>
        <taxon>Trebouxiales</taxon>
        <taxon>Trebouxiaceae</taxon>
        <taxon>Myrmecia</taxon>
    </lineage>
</organism>
<dbReference type="PANTHER" id="PTHR24064">
    <property type="entry name" value="SOLUTE CARRIER FAMILY 22 MEMBER"/>
    <property type="match status" value="1"/>
</dbReference>
<feature type="transmembrane region" description="Helical" evidence="6">
    <location>
        <begin position="77"/>
        <end position="98"/>
    </location>
</feature>
<keyword evidence="3 6" id="KW-1133">Transmembrane helix</keyword>
<dbReference type="AlphaFoldDB" id="A0AAW1P7D8"/>
<dbReference type="EMBL" id="JALJOR010000017">
    <property type="protein sequence ID" value="KAK9804692.1"/>
    <property type="molecule type" value="Genomic_DNA"/>
</dbReference>
<evidence type="ECO:0000256" key="6">
    <source>
        <dbReference type="SAM" id="Phobius"/>
    </source>
</evidence>
<comment type="subcellular location">
    <subcellularLocation>
        <location evidence="1">Membrane</location>
        <topology evidence="1">Multi-pass membrane protein</topology>
    </subcellularLocation>
</comment>
<dbReference type="PROSITE" id="PS50850">
    <property type="entry name" value="MFS"/>
    <property type="match status" value="1"/>
</dbReference>
<feature type="transmembrane region" description="Helical" evidence="6">
    <location>
        <begin position="136"/>
        <end position="155"/>
    </location>
</feature>